<accession>A0A1G7YKD6</accession>
<evidence type="ECO:0000259" key="5">
    <source>
        <dbReference type="PROSITE" id="PS51737"/>
    </source>
</evidence>
<dbReference type="EMBL" id="FNCF01000007">
    <property type="protein sequence ID" value="SDG96300.1"/>
    <property type="molecule type" value="Genomic_DNA"/>
</dbReference>
<dbReference type="PROSITE" id="PS51737">
    <property type="entry name" value="RECOMBINASE_DNA_BIND"/>
    <property type="match status" value="1"/>
</dbReference>
<evidence type="ECO:0000259" key="4">
    <source>
        <dbReference type="PROSITE" id="PS51736"/>
    </source>
</evidence>
<dbReference type="SMART" id="SM00857">
    <property type="entry name" value="Resolvase"/>
    <property type="match status" value="1"/>
</dbReference>
<proteinExistence type="predicted"/>
<dbReference type="CDD" id="cd00338">
    <property type="entry name" value="Ser_Recombinase"/>
    <property type="match status" value="1"/>
</dbReference>
<name>A0A1G7YKD6_9ACTN</name>
<protein>
    <submittedName>
        <fullName evidence="6">Site-specific DNA recombinase</fullName>
    </submittedName>
</protein>
<feature type="domain" description="Recombinase" evidence="5">
    <location>
        <begin position="152"/>
        <end position="271"/>
    </location>
</feature>
<evidence type="ECO:0000313" key="7">
    <source>
        <dbReference type="Proteomes" id="UP000198863"/>
    </source>
</evidence>
<dbReference type="PANTHER" id="PTHR30461:SF2">
    <property type="entry name" value="SERINE RECOMBINASE PINE-RELATED"/>
    <property type="match status" value="1"/>
</dbReference>
<feature type="domain" description="Resolvase/invertase-type recombinase catalytic" evidence="4">
    <location>
        <begin position="1"/>
        <end position="144"/>
    </location>
</feature>
<evidence type="ECO:0000256" key="2">
    <source>
        <dbReference type="ARBA" id="ARBA00023172"/>
    </source>
</evidence>
<dbReference type="PANTHER" id="PTHR30461">
    <property type="entry name" value="DNA-INVERTASE FROM LAMBDOID PROPHAGE"/>
    <property type="match status" value="1"/>
</dbReference>
<reference evidence="7" key="1">
    <citation type="submission" date="2016-10" db="EMBL/GenBank/DDBJ databases">
        <authorList>
            <person name="Varghese N."/>
            <person name="Submissions S."/>
        </authorList>
    </citation>
    <scope>NUCLEOTIDE SEQUENCE [LARGE SCALE GENOMIC DNA]</scope>
    <source>
        <strain evidence="7">DSM 44526</strain>
    </source>
</reference>
<dbReference type="InterPro" id="IPR011109">
    <property type="entry name" value="DNA_bind_recombinase_dom"/>
</dbReference>
<dbReference type="PROSITE" id="PS51736">
    <property type="entry name" value="RECOMBINASES_3"/>
    <property type="match status" value="1"/>
</dbReference>
<dbReference type="Pfam" id="PF07508">
    <property type="entry name" value="Recombinase"/>
    <property type="match status" value="1"/>
</dbReference>
<evidence type="ECO:0000313" key="6">
    <source>
        <dbReference type="EMBL" id="SDG96300.1"/>
    </source>
</evidence>
<dbReference type="InterPro" id="IPR038109">
    <property type="entry name" value="DNA_bind_recomb_sf"/>
</dbReference>
<sequence length="470" mass="50997">MLYLRQSVARDESISLELQETACRDYCARRGYRVVDVIADPGISGRTWNRPGVQRTIAMVEHGDADVVVLWRWSRLSRSRRDWAVAVDRVDVAGGAIESATEPVDTTTAAGRLQRGMLAELAAWESEVKGEQWKETHARRRAHGLPHGGGYRPGYLYQSKTYRPDPDTAPLVAELYRRYADGQGLRPLAVWLTAVGVPSRATGSAWTHRGVSSLLETGWAAGHLHVHDPACLCRKPATCRRRVHVPGAHQPIVDGQLWDAYVAERRRRGGTPQRQLNPSTPLAGLVRCAGCGYGMRTKKGRGPAGYYACETAGCPQPTTVVRTRAEQAARDWLDGLAHEVARAAELAASAQATQTAGRAAVTRLARAAAQLEAELTQLTRQLTRGVIPESVYVTTRDELLAEQAAAAAALAEAQAAIAAPGPAPGVARDVLLAWDELPAADLNAALRDLLRVIVSRGPWRPSVDVVPAWE</sequence>
<keyword evidence="7" id="KW-1185">Reference proteome</keyword>
<dbReference type="GO" id="GO:0000150">
    <property type="term" value="F:DNA strand exchange activity"/>
    <property type="evidence" value="ECO:0007669"/>
    <property type="project" value="InterPro"/>
</dbReference>
<dbReference type="Pfam" id="PF00239">
    <property type="entry name" value="Resolvase"/>
    <property type="match status" value="1"/>
</dbReference>
<keyword evidence="1" id="KW-0238">DNA-binding</keyword>
<dbReference type="Gene3D" id="3.90.1750.20">
    <property type="entry name" value="Putative Large Serine Recombinase, Chain B, Domain 2"/>
    <property type="match status" value="1"/>
</dbReference>
<dbReference type="InterPro" id="IPR036162">
    <property type="entry name" value="Resolvase-like_N_sf"/>
</dbReference>
<dbReference type="Proteomes" id="UP000198863">
    <property type="component" value="Unassembled WGS sequence"/>
</dbReference>
<dbReference type="SUPFAM" id="SSF53041">
    <property type="entry name" value="Resolvase-like"/>
    <property type="match status" value="1"/>
</dbReference>
<evidence type="ECO:0000256" key="3">
    <source>
        <dbReference type="SAM" id="Coils"/>
    </source>
</evidence>
<feature type="coiled-coil region" evidence="3">
    <location>
        <begin position="361"/>
        <end position="416"/>
    </location>
</feature>
<dbReference type="GO" id="GO:0003677">
    <property type="term" value="F:DNA binding"/>
    <property type="evidence" value="ECO:0007669"/>
    <property type="project" value="UniProtKB-KW"/>
</dbReference>
<dbReference type="Gene3D" id="3.40.50.1390">
    <property type="entry name" value="Resolvase, N-terminal catalytic domain"/>
    <property type="match status" value="1"/>
</dbReference>
<dbReference type="InterPro" id="IPR006119">
    <property type="entry name" value="Resolv_N"/>
</dbReference>
<dbReference type="Pfam" id="PF13408">
    <property type="entry name" value="Zn_ribbon_recom"/>
    <property type="match status" value="1"/>
</dbReference>
<keyword evidence="3" id="KW-0175">Coiled coil</keyword>
<dbReference type="InterPro" id="IPR050639">
    <property type="entry name" value="SSR_resolvase"/>
</dbReference>
<gene>
    <name evidence="6" type="ORF">SAMN05660324_3975</name>
</gene>
<organism evidence="6 7">
    <name type="scientific">Klenkia brasiliensis</name>
    <dbReference type="NCBI Taxonomy" id="333142"/>
    <lineage>
        <taxon>Bacteria</taxon>
        <taxon>Bacillati</taxon>
        <taxon>Actinomycetota</taxon>
        <taxon>Actinomycetes</taxon>
        <taxon>Geodermatophilales</taxon>
        <taxon>Geodermatophilaceae</taxon>
        <taxon>Klenkia</taxon>
    </lineage>
</organism>
<dbReference type="AlphaFoldDB" id="A0A1G7YKD6"/>
<dbReference type="InterPro" id="IPR025827">
    <property type="entry name" value="Zn_ribbon_recom_dom"/>
</dbReference>
<keyword evidence="2" id="KW-0233">DNA recombination</keyword>
<evidence type="ECO:0000256" key="1">
    <source>
        <dbReference type="ARBA" id="ARBA00023125"/>
    </source>
</evidence>